<evidence type="ECO:0000313" key="1">
    <source>
        <dbReference type="EMBL" id="MPD07019.1"/>
    </source>
</evidence>
<sequence>MVARPHAPPAPSHIPSNLHFSGMELSIHSRKLIPIQATVPRTTDSRPPLVDTTTTTNTTLLTPVVDGRQ</sequence>
<dbReference type="EMBL" id="VSRR010154320">
    <property type="protein sequence ID" value="MPD07019.1"/>
    <property type="molecule type" value="Genomic_DNA"/>
</dbReference>
<protein>
    <submittedName>
        <fullName evidence="1">Uncharacterized protein</fullName>
    </submittedName>
</protein>
<reference evidence="1 2" key="1">
    <citation type="submission" date="2019-05" db="EMBL/GenBank/DDBJ databases">
        <title>Another draft genome of Portunus trituberculatus and its Hox gene families provides insights of decapod evolution.</title>
        <authorList>
            <person name="Jeong J.-H."/>
            <person name="Song I."/>
            <person name="Kim S."/>
            <person name="Choi T."/>
            <person name="Kim D."/>
            <person name="Ryu S."/>
            <person name="Kim W."/>
        </authorList>
    </citation>
    <scope>NUCLEOTIDE SEQUENCE [LARGE SCALE GENOMIC DNA]</scope>
    <source>
        <tissue evidence="1">Muscle</tissue>
    </source>
</reference>
<dbReference type="AlphaFoldDB" id="A0A5B7KNS0"/>
<gene>
    <name evidence="1" type="ORF">E2C01_102860</name>
</gene>
<proteinExistence type="predicted"/>
<keyword evidence="2" id="KW-1185">Reference proteome</keyword>
<name>A0A5B7KNS0_PORTR</name>
<dbReference type="Proteomes" id="UP000324222">
    <property type="component" value="Unassembled WGS sequence"/>
</dbReference>
<organism evidence="1 2">
    <name type="scientific">Portunus trituberculatus</name>
    <name type="common">Swimming crab</name>
    <name type="synonym">Neptunus trituberculatus</name>
    <dbReference type="NCBI Taxonomy" id="210409"/>
    <lineage>
        <taxon>Eukaryota</taxon>
        <taxon>Metazoa</taxon>
        <taxon>Ecdysozoa</taxon>
        <taxon>Arthropoda</taxon>
        <taxon>Crustacea</taxon>
        <taxon>Multicrustacea</taxon>
        <taxon>Malacostraca</taxon>
        <taxon>Eumalacostraca</taxon>
        <taxon>Eucarida</taxon>
        <taxon>Decapoda</taxon>
        <taxon>Pleocyemata</taxon>
        <taxon>Brachyura</taxon>
        <taxon>Eubrachyura</taxon>
        <taxon>Portunoidea</taxon>
        <taxon>Portunidae</taxon>
        <taxon>Portuninae</taxon>
        <taxon>Portunus</taxon>
    </lineage>
</organism>
<comment type="caution">
    <text evidence="1">The sequence shown here is derived from an EMBL/GenBank/DDBJ whole genome shotgun (WGS) entry which is preliminary data.</text>
</comment>
<accession>A0A5B7KNS0</accession>
<evidence type="ECO:0000313" key="2">
    <source>
        <dbReference type="Proteomes" id="UP000324222"/>
    </source>
</evidence>